<evidence type="ECO:0000313" key="6">
    <source>
        <dbReference type="Proteomes" id="UP000035034"/>
    </source>
</evidence>
<dbReference type="InterPro" id="IPR011762">
    <property type="entry name" value="COA_CT_N"/>
</dbReference>
<dbReference type="PANTHER" id="PTHR42995:SF5">
    <property type="entry name" value="ACETYL-COENZYME A CARBOXYLASE CARBOXYL TRANSFERASE SUBUNIT BETA, CHLOROPLASTIC"/>
    <property type="match status" value="1"/>
</dbReference>
<dbReference type="InterPro" id="IPR034733">
    <property type="entry name" value="AcCoA_carboxyl_beta"/>
</dbReference>
<dbReference type="InterPro" id="IPR029045">
    <property type="entry name" value="ClpP/crotonase-like_dom_sf"/>
</dbReference>
<feature type="domain" description="CoA carboxyltransferase C-terminal" evidence="4">
    <location>
        <begin position="231"/>
        <end position="468"/>
    </location>
</feature>
<dbReference type="GO" id="GO:0003989">
    <property type="term" value="F:acetyl-CoA carboxylase activity"/>
    <property type="evidence" value="ECO:0007669"/>
    <property type="project" value="InterPro"/>
</dbReference>
<dbReference type="Proteomes" id="UP000035034">
    <property type="component" value="Unassembled WGS sequence"/>
</dbReference>
<dbReference type="eggNOG" id="COG0825">
    <property type="taxonomic scope" value="Bacteria"/>
</dbReference>
<keyword evidence="6" id="KW-1185">Reference proteome</keyword>
<comment type="caution">
    <text evidence="5">The sequence shown here is derived from an EMBL/GenBank/DDBJ whole genome shotgun (WGS) entry which is preliminary data.</text>
</comment>
<sequence length="468" mass="48861">MYDMTASELIALLTAGVFESWDAPVADGSIDAAYAESLHRARERTGLDESVTTGVGTVGDQRTVLIVSEFGFLGGSIGAASGSRIVAAIRRATAQRLPILAAPASGGTRMQEGTPAFLQMVSISAAVAAHRAAGLPYLVYLRHPTTGGVFASWGSMGQVTWAQPRAMLGFLGPRVYEGLRGQPFPGDVQTAENLLRHRLIDDVVAPEDLGHRLRSFLAHLVGQVKPVEPQRVNDSHPPVADAWAAVAATRSADRPGLSELLASVPSETITAPGSLRLVLADFSGFRALVVGQDRAAEAHGTQLLPADLALAQRGIALAEEWNLPLVTVIDTGGAALSVDAEQSGLAGRIAACMSALLATSSPTVAVLMGQGTGGGALALFPADWVIAADDAWLSPLPPEGASLIMYRDTEHASELVGPQHIWSCDLRRLGVVDELVGPGGGLIPDVIAAVTRRLEGDHPANPAKRIRL</sequence>
<evidence type="ECO:0000256" key="2">
    <source>
        <dbReference type="ARBA" id="ARBA00022679"/>
    </source>
</evidence>
<dbReference type="Pfam" id="PF01039">
    <property type="entry name" value="Carboxyl_trans"/>
    <property type="match status" value="1"/>
</dbReference>
<dbReference type="InterPro" id="IPR011763">
    <property type="entry name" value="COA_CT_C"/>
</dbReference>
<dbReference type="PROSITE" id="PS50980">
    <property type="entry name" value="COA_CT_NTER"/>
    <property type="match status" value="1"/>
</dbReference>
<reference evidence="5 6" key="1">
    <citation type="submission" date="2011-12" db="EMBL/GenBank/DDBJ databases">
        <title>Whole genome shotgun sequence of Gordonia effusa NBRC 100432.</title>
        <authorList>
            <person name="Yoshida I."/>
            <person name="Takarada H."/>
            <person name="Hosoyama A."/>
            <person name="Tsuchikane K."/>
            <person name="Katsumata H."/>
            <person name="Yamazaki S."/>
            <person name="Fujita N."/>
        </authorList>
    </citation>
    <scope>NUCLEOTIDE SEQUENCE [LARGE SCALE GENOMIC DNA]</scope>
    <source>
        <strain evidence="5 6">NBRC 100432</strain>
    </source>
</reference>
<dbReference type="InterPro" id="IPR000438">
    <property type="entry name" value="Acetyl_CoA_COase_Trfase_b_su"/>
</dbReference>
<organism evidence="5 6">
    <name type="scientific">Gordonia effusa NBRC 100432</name>
    <dbReference type="NCBI Taxonomy" id="1077974"/>
    <lineage>
        <taxon>Bacteria</taxon>
        <taxon>Bacillati</taxon>
        <taxon>Actinomycetota</taxon>
        <taxon>Actinomycetes</taxon>
        <taxon>Mycobacteriales</taxon>
        <taxon>Gordoniaceae</taxon>
        <taxon>Gordonia</taxon>
    </lineage>
</organism>
<evidence type="ECO:0000259" key="4">
    <source>
        <dbReference type="PROSITE" id="PS50989"/>
    </source>
</evidence>
<protein>
    <submittedName>
        <fullName evidence="5">Acetyl-CoA carboxylase beta chain</fullName>
    </submittedName>
</protein>
<keyword evidence="2" id="KW-0808">Transferase</keyword>
<dbReference type="SUPFAM" id="SSF52096">
    <property type="entry name" value="ClpP/crotonase"/>
    <property type="match status" value="2"/>
</dbReference>
<accession>H0R1L5</accession>
<dbReference type="Gene3D" id="3.90.226.10">
    <property type="entry name" value="2-enoyl-CoA Hydratase, Chain A, domain 1"/>
    <property type="match status" value="2"/>
</dbReference>
<evidence type="ECO:0000256" key="1">
    <source>
        <dbReference type="ARBA" id="ARBA00006102"/>
    </source>
</evidence>
<evidence type="ECO:0000259" key="3">
    <source>
        <dbReference type="PROSITE" id="PS50980"/>
    </source>
</evidence>
<dbReference type="GO" id="GO:2001295">
    <property type="term" value="P:malonyl-CoA biosynthetic process"/>
    <property type="evidence" value="ECO:0007669"/>
    <property type="project" value="TreeGrafter"/>
</dbReference>
<dbReference type="GO" id="GO:0016740">
    <property type="term" value="F:transferase activity"/>
    <property type="evidence" value="ECO:0007669"/>
    <property type="project" value="UniProtKB-KW"/>
</dbReference>
<gene>
    <name evidence="5" type="primary">accD</name>
    <name evidence="5" type="ORF">GOEFS_071_00100</name>
</gene>
<dbReference type="STRING" id="1077974.GOEFS_071_00100"/>
<proteinExistence type="inferred from homology"/>
<dbReference type="AlphaFoldDB" id="H0R1L5"/>
<dbReference type="PROSITE" id="PS50989">
    <property type="entry name" value="COA_CT_CTER"/>
    <property type="match status" value="1"/>
</dbReference>
<dbReference type="eggNOG" id="COG0777">
    <property type="taxonomic scope" value="Bacteria"/>
</dbReference>
<dbReference type="GO" id="GO:0009317">
    <property type="term" value="C:acetyl-CoA carboxylase complex"/>
    <property type="evidence" value="ECO:0007669"/>
    <property type="project" value="InterPro"/>
</dbReference>
<comment type="similarity">
    <text evidence="1">Belongs to the AccD/PCCB family.</text>
</comment>
<dbReference type="PRINTS" id="PR01070">
    <property type="entry name" value="ACCCTRFRASEB"/>
</dbReference>
<evidence type="ECO:0000313" key="5">
    <source>
        <dbReference type="EMBL" id="GAB18966.1"/>
    </source>
</evidence>
<feature type="domain" description="CoA carboxyltransferase N-terminal" evidence="3">
    <location>
        <begin position="1"/>
        <end position="235"/>
    </location>
</feature>
<name>H0R1L5_9ACTN</name>
<dbReference type="GO" id="GO:0006633">
    <property type="term" value="P:fatty acid biosynthetic process"/>
    <property type="evidence" value="ECO:0007669"/>
    <property type="project" value="InterPro"/>
</dbReference>
<dbReference type="EMBL" id="BAEH01000071">
    <property type="protein sequence ID" value="GAB18966.1"/>
    <property type="molecule type" value="Genomic_DNA"/>
</dbReference>
<dbReference type="PANTHER" id="PTHR42995">
    <property type="entry name" value="ACETYL-COENZYME A CARBOXYLASE CARBOXYL TRANSFERASE SUBUNIT BETA, CHLOROPLASTIC"/>
    <property type="match status" value="1"/>
</dbReference>